<keyword evidence="3" id="KW-0804">Transcription</keyword>
<dbReference type="PANTHER" id="PTHR47894:SF4">
    <property type="entry name" value="HTH-TYPE TRANSCRIPTIONAL REGULATOR GADX"/>
    <property type="match status" value="1"/>
</dbReference>
<comment type="caution">
    <text evidence="5">The sequence shown here is derived from an EMBL/GenBank/DDBJ whole genome shotgun (WGS) entry which is preliminary data.</text>
</comment>
<dbReference type="SUPFAM" id="SSF46689">
    <property type="entry name" value="Homeodomain-like"/>
    <property type="match status" value="1"/>
</dbReference>
<dbReference type="AlphaFoldDB" id="A0A2W5NSX9"/>
<dbReference type="InterPro" id="IPR020449">
    <property type="entry name" value="Tscrpt_reg_AraC-type_HTH"/>
</dbReference>
<dbReference type="InterPro" id="IPR018060">
    <property type="entry name" value="HTH_AraC"/>
</dbReference>
<dbReference type="InterPro" id="IPR032687">
    <property type="entry name" value="AraC-type_N"/>
</dbReference>
<dbReference type="InterPro" id="IPR009057">
    <property type="entry name" value="Homeodomain-like_sf"/>
</dbReference>
<dbReference type="GO" id="GO:0003700">
    <property type="term" value="F:DNA-binding transcription factor activity"/>
    <property type="evidence" value="ECO:0007669"/>
    <property type="project" value="InterPro"/>
</dbReference>
<accession>A0A2W5NSX9</accession>
<dbReference type="Gene3D" id="1.10.10.60">
    <property type="entry name" value="Homeodomain-like"/>
    <property type="match status" value="1"/>
</dbReference>
<dbReference type="PRINTS" id="PR00032">
    <property type="entry name" value="HTHARAC"/>
</dbReference>
<dbReference type="Pfam" id="PF12625">
    <property type="entry name" value="Arabinose_bd"/>
    <property type="match status" value="1"/>
</dbReference>
<dbReference type="GO" id="GO:0005829">
    <property type="term" value="C:cytosol"/>
    <property type="evidence" value="ECO:0007669"/>
    <property type="project" value="TreeGrafter"/>
</dbReference>
<keyword evidence="2" id="KW-0238">DNA-binding</keyword>
<proteinExistence type="predicted"/>
<evidence type="ECO:0000256" key="3">
    <source>
        <dbReference type="ARBA" id="ARBA00023163"/>
    </source>
</evidence>
<keyword evidence="1" id="KW-0805">Transcription regulation</keyword>
<evidence type="ECO:0000313" key="5">
    <source>
        <dbReference type="EMBL" id="PZQ56074.1"/>
    </source>
</evidence>
<evidence type="ECO:0000313" key="6">
    <source>
        <dbReference type="Proteomes" id="UP000249082"/>
    </source>
</evidence>
<dbReference type="Pfam" id="PF12833">
    <property type="entry name" value="HTH_18"/>
    <property type="match status" value="1"/>
</dbReference>
<organism evidence="5 6">
    <name type="scientific">Novosphingobium pentaromativorans</name>
    <dbReference type="NCBI Taxonomy" id="205844"/>
    <lineage>
        <taxon>Bacteria</taxon>
        <taxon>Pseudomonadati</taxon>
        <taxon>Pseudomonadota</taxon>
        <taxon>Alphaproteobacteria</taxon>
        <taxon>Sphingomonadales</taxon>
        <taxon>Sphingomonadaceae</taxon>
        <taxon>Novosphingobium</taxon>
    </lineage>
</organism>
<feature type="domain" description="HTH araC/xylS-type" evidence="4">
    <location>
        <begin position="252"/>
        <end position="350"/>
    </location>
</feature>
<gene>
    <name evidence="5" type="ORF">DI555_05375</name>
</gene>
<dbReference type="Proteomes" id="UP000249082">
    <property type="component" value="Unassembled WGS sequence"/>
</dbReference>
<protein>
    <submittedName>
        <fullName evidence="5">AraC family transcriptional regulator</fullName>
    </submittedName>
</protein>
<evidence type="ECO:0000256" key="1">
    <source>
        <dbReference type="ARBA" id="ARBA00023015"/>
    </source>
</evidence>
<dbReference type="GO" id="GO:0000976">
    <property type="term" value="F:transcription cis-regulatory region binding"/>
    <property type="evidence" value="ECO:0007669"/>
    <property type="project" value="TreeGrafter"/>
</dbReference>
<dbReference type="PANTHER" id="PTHR47894">
    <property type="entry name" value="HTH-TYPE TRANSCRIPTIONAL REGULATOR GADX"/>
    <property type="match status" value="1"/>
</dbReference>
<sequence length="351" mass="38446">MEPDRNSFFSLDGPLDVAPAGGQVRAANFSGLAGLARRHGRDARGIVERHGMEARVLVDPESLIAPQQVADTFEYCSAIFDDPLFGLHFGSLQDPEVFGCVTALCRAAPTVRAGIRCLIDFLPAVHAPDCEVVLIEGRETAELTWLVNADIGVNDQANYQAAMLNLKLLQAIGGPSFKPSWVSLSADPRQSDLPEIEKLLGCKVVRQASRNSVAFPVRALEQPVPSANRLLYKLLGSYLQRVKSAHSPSIVERVESYVRGSLASGTCSIERCAEKTGISVRTLQSRLAAEGVRFSELVEKQREGLARLHLADRRLSLDEIADRLGYGEQTSFGRAFKRWTGMTPQQFRARS</sequence>
<dbReference type="PROSITE" id="PS01124">
    <property type="entry name" value="HTH_ARAC_FAMILY_2"/>
    <property type="match status" value="1"/>
</dbReference>
<dbReference type="SMART" id="SM00342">
    <property type="entry name" value="HTH_ARAC"/>
    <property type="match status" value="1"/>
</dbReference>
<dbReference type="EMBL" id="QFPX01000004">
    <property type="protein sequence ID" value="PZQ56074.1"/>
    <property type="molecule type" value="Genomic_DNA"/>
</dbReference>
<name>A0A2W5NSX9_9SPHN</name>
<evidence type="ECO:0000259" key="4">
    <source>
        <dbReference type="PROSITE" id="PS01124"/>
    </source>
</evidence>
<evidence type="ECO:0000256" key="2">
    <source>
        <dbReference type="ARBA" id="ARBA00023125"/>
    </source>
</evidence>
<reference evidence="5 6" key="1">
    <citation type="submission" date="2017-08" db="EMBL/GenBank/DDBJ databases">
        <title>Infants hospitalized years apart are colonized by the same room-sourced microbial strains.</title>
        <authorList>
            <person name="Brooks B."/>
            <person name="Olm M.R."/>
            <person name="Firek B.A."/>
            <person name="Baker R."/>
            <person name="Thomas B.C."/>
            <person name="Morowitz M.J."/>
            <person name="Banfield J.F."/>
        </authorList>
    </citation>
    <scope>NUCLEOTIDE SEQUENCE [LARGE SCALE GENOMIC DNA]</scope>
    <source>
        <strain evidence="5">S2_005_002_R2_33</strain>
    </source>
</reference>